<dbReference type="EMBL" id="UOFI01000073">
    <property type="protein sequence ID" value="VAW66135.1"/>
    <property type="molecule type" value="Genomic_DNA"/>
</dbReference>
<reference evidence="1" key="1">
    <citation type="submission" date="2018-06" db="EMBL/GenBank/DDBJ databases">
        <authorList>
            <person name="Zhirakovskaya E."/>
        </authorList>
    </citation>
    <scope>NUCLEOTIDE SEQUENCE</scope>
</reference>
<evidence type="ECO:0000313" key="1">
    <source>
        <dbReference type="EMBL" id="VAW66135.1"/>
    </source>
</evidence>
<organism evidence="1">
    <name type="scientific">hydrothermal vent metagenome</name>
    <dbReference type="NCBI Taxonomy" id="652676"/>
    <lineage>
        <taxon>unclassified sequences</taxon>
        <taxon>metagenomes</taxon>
        <taxon>ecological metagenomes</taxon>
    </lineage>
</organism>
<sequence length="38" mass="4054">GIISIGVFKKSKTVAAGLHCTFGKGNQKWYTGDKDLLA</sequence>
<proteinExistence type="predicted"/>
<dbReference type="AlphaFoldDB" id="A0A3B0XCW3"/>
<gene>
    <name evidence="1" type="ORF">MNBD_GAMMA09-3668</name>
</gene>
<accession>A0A3B0XCW3</accession>
<name>A0A3B0XCW3_9ZZZZ</name>
<protein>
    <submittedName>
        <fullName evidence="1">Uncharacterized protein</fullName>
    </submittedName>
</protein>
<feature type="non-terminal residue" evidence="1">
    <location>
        <position position="1"/>
    </location>
</feature>